<keyword evidence="6" id="KW-1185">Reference proteome</keyword>
<dbReference type="InterPro" id="IPR005123">
    <property type="entry name" value="Oxoglu/Fe-dep_dioxygenase_dom"/>
</dbReference>
<reference evidence="5 6" key="1">
    <citation type="journal article" date="2021" name="Nat. Plants">
        <title>The Taxus genome provides insights into paclitaxel biosynthesis.</title>
        <authorList>
            <person name="Xiong X."/>
            <person name="Gou J."/>
            <person name="Liao Q."/>
            <person name="Li Y."/>
            <person name="Zhou Q."/>
            <person name="Bi G."/>
            <person name="Li C."/>
            <person name="Du R."/>
            <person name="Wang X."/>
            <person name="Sun T."/>
            <person name="Guo L."/>
            <person name="Liang H."/>
            <person name="Lu P."/>
            <person name="Wu Y."/>
            <person name="Zhang Z."/>
            <person name="Ro D.K."/>
            <person name="Shang Y."/>
            <person name="Huang S."/>
            <person name="Yan J."/>
        </authorList>
    </citation>
    <scope>NUCLEOTIDE SEQUENCE [LARGE SCALE GENOMIC DNA]</scope>
    <source>
        <strain evidence="5">Ta-2019</strain>
    </source>
</reference>
<dbReference type="PANTHER" id="PTHR47990">
    <property type="entry name" value="2-OXOGLUTARATE (2OG) AND FE(II)-DEPENDENT OXYGENASE SUPERFAMILY PROTEIN-RELATED"/>
    <property type="match status" value="1"/>
</dbReference>
<evidence type="ECO:0000256" key="2">
    <source>
        <dbReference type="ARBA" id="ARBA00023004"/>
    </source>
</evidence>
<dbReference type="GO" id="GO:0016491">
    <property type="term" value="F:oxidoreductase activity"/>
    <property type="evidence" value="ECO:0007669"/>
    <property type="project" value="UniProtKB-KW"/>
</dbReference>
<dbReference type="InterPro" id="IPR026992">
    <property type="entry name" value="DIOX_N"/>
</dbReference>
<dbReference type="Pfam" id="PF14226">
    <property type="entry name" value="DIOX_N"/>
    <property type="match status" value="1"/>
</dbReference>
<dbReference type="OMA" id="HITHYTI"/>
<dbReference type="InterPro" id="IPR027443">
    <property type="entry name" value="IPNS-like_sf"/>
</dbReference>
<evidence type="ECO:0000313" key="6">
    <source>
        <dbReference type="Proteomes" id="UP000824469"/>
    </source>
</evidence>
<comment type="similarity">
    <text evidence="3">Belongs to the iron/ascorbate-dependent oxidoreductase family.</text>
</comment>
<dbReference type="Gene3D" id="2.60.120.330">
    <property type="entry name" value="B-lactam Antibiotic, Isopenicillin N Synthase, Chain"/>
    <property type="match status" value="1"/>
</dbReference>
<dbReference type="EMBL" id="JAHRHJ020000005">
    <property type="protein sequence ID" value="KAH9315735.1"/>
    <property type="molecule type" value="Genomic_DNA"/>
</dbReference>
<dbReference type="InterPro" id="IPR050231">
    <property type="entry name" value="Iron_ascorbate_oxido_reductase"/>
</dbReference>
<dbReference type="InterPro" id="IPR044861">
    <property type="entry name" value="IPNS-like_FE2OG_OXY"/>
</dbReference>
<keyword evidence="3" id="KW-0560">Oxidoreductase</keyword>
<proteinExistence type="inferred from homology"/>
<organism evidence="5 6">
    <name type="scientific">Taxus chinensis</name>
    <name type="common">Chinese yew</name>
    <name type="synonym">Taxus wallichiana var. chinensis</name>
    <dbReference type="NCBI Taxonomy" id="29808"/>
    <lineage>
        <taxon>Eukaryota</taxon>
        <taxon>Viridiplantae</taxon>
        <taxon>Streptophyta</taxon>
        <taxon>Embryophyta</taxon>
        <taxon>Tracheophyta</taxon>
        <taxon>Spermatophyta</taxon>
        <taxon>Pinopsida</taxon>
        <taxon>Pinidae</taxon>
        <taxon>Conifers II</taxon>
        <taxon>Cupressales</taxon>
        <taxon>Taxaceae</taxon>
        <taxon>Taxus</taxon>
    </lineage>
</organism>
<keyword evidence="2 3" id="KW-0408">Iron</keyword>
<dbReference type="Proteomes" id="UP000824469">
    <property type="component" value="Unassembled WGS sequence"/>
</dbReference>
<dbReference type="PROSITE" id="PS51471">
    <property type="entry name" value="FE2OG_OXY"/>
    <property type="match status" value="1"/>
</dbReference>
<name>A0AA38G5A2_TAXCH</name>
<dbReference type="PRINTS" id="PR00682">
    <property type="entry name" value="IPNSYNTHASE"/>
</dbReference>
<protein>
    <recommendedName>
        <fullName evidence="4">Fe2OG dioxygenase domain-containing protein</fullName>
    </recommendedName>
</protein>
<gene>
    <name evidence="5" type="ORF">KI387_024362</name>
</gene>
<evidence type="ECO:0000256" key="3">
    <source>
        <dbReference type="RuleBase" id="RU003682"/>
    </source>
</evidence>
<sequence>MEIPNKPEREEAEAIPLIDLSPCFDHVGEHRGGKEKVIKAIGRACEEWGFFQVVNHGIPVELIEETLETCRVFFEYPAEEKMKVRGGVSVPQQMPTGYNVYPPGSWDLYENLYYRAGRRSSPRQTTSDFSDGNAQCNAFPEDLPQLRFMIERLIEYLGKTTDLIESLISQSLGLGGDFIKELNRDKIEPLKVLCYPKAITEEEIGAWQHQDSSCITLVGQDDTGGYQVLKDAKWVDIQPTKGALVINVGDILQVWSNNRFKSATHRVLNNRERRRCSFAFATVPNPKKLVSPLPQFTSEMNRPAAYQSFFYGDYMVKRVRNKTHPPAKAEDFADITIYAL</sequence>
<accession>A0AA38G5A2</accession>
<dbReference type="GO" id="GO:0046872">
    <property type="term" value="F:metal ion binding"/>
    <property type="evidence" value="ECO:0007669"/>
    <property type="project" value="UniProtKB-KW"/>
</dbReference>
<feature type="domain" description="Fe2OG dioxygenase" evidence="4">
    <location>
        <begin position="186"/>
        <end position="284"/>
    </location>
</feature>
<keyword evidence="1 3" id="KW-0479">Metal-binding</keyword>
<comment type="caution">
    <text evidence="5">The sequence shown here is derived from an EMBL/GenBank/DDBJ whole genome shotgun (WGS) entry which is preliminary data.</text>
</comment>
<evidence type="ECO:0000259" key="4">
    <source>
        <dbReference type="PROSITE" id="PS51471"/>
    </source>
</evidence>
<dbReference type="Pfam" id="PF03171">
    <property type="entry name" value="2OG-FeII_Oxy"/>
    <property type="match status" value="1"/>
</dbReference>
<dbReference type="SUPFAM" id="SSF51197">
    <property type="entry name" value="Clavaminate synthase-like"/>
    <property type="match status" value="1"/>
</dbReference>
<dbReference type="AlphaFoldDB" id="A0AA38G5A2"/>
<evidence type="ECO:0000256" key="1">
    <source>
        <dbReference type="ARBA" id="ARBA00022723"/>
    </source>
</evidence>
<evidence type="ECO:0000313" key="5">
    <source>
        <dbReference type="EMBL" id="KAH9315735.1"/>
    </source>
</evidence>